<dbReference type="AlphaFoldDB" id="A0AAV9XMY0"/>
<organism evidence="9 10">
    <name type="scientific">Orbilia ellipsospora</name>
    <dbReference type="NCBI Taxonomy" id="2528407"/>
    <lineage>
        <taxon>Eukaryota</taxon>
        <taxon>Fungi</taxon>
        <taxon>Dikarya</taxon>
        <taxon>Ascomycota</taxon>
        <taxon>Pezizomycotina</taxon>
        <taxon>Orbiliomycetes</taxon>
        <taxon>Orbiliales</taxon>
        <taxon>Orbiliaceae</taxon>
        <taxon>Orbilia</taxon>
    </lineage>
</organism>
<evidence type="ECO:0000256" key="1">
    <source>
        <dbReference type="ARBA" id="ARBA00012552"/>
    </source>
</evidence>
<comment type="catalytic activity">
    <reaction evidence="7">
        <text>ATP + H2O = ADP + phosphate + H(+)</text>
        <dbReference type="Rhea" id="RHEA:13065"/>
        <dbReference type="ChEBI" id="CHEBI:15377"/>
        <dbReference type="ChEBI" id="CHEBI:15378"/>
        <dbReference type="ChEBI" id="CHEBI:30616"/>
        <dbReference type="ChEBI" id="CHEBI:43474"/>
        <dbReference type="ChEBI" id="CHEBI:456216"/>
        <dbReference type="EC" id="3.6.4.13"/>
    </reaction>
</comment>
<dbReference type="Proteomes" id="UP001365542">
    <property type="component" value="Unassembled WGS sequence"/>
</dbReference>
<keyword evidence="5" id="KW-0067">ATP-binding</keyword>
<accession>A0AAV9XMY0</accession>
<dbReference type="Gene3D" id="3.40.50.300">
    <property type="entry name" value="P-loop containing nucleotide triphosphate hydrolases"/>
    <property type="match status" value="1"/>
</dbReference>
<sequence length="213" mass="22458">MVDDKATTYEQMQLSDDLIKGIYANGFDDPAVIIQRGIIPILNGSQVVIQVRPSISIAAAISIAALQTAKTDLAKCQVLILSADRESAARILDNVNGIGKFMDVKTLGLMGGSPVANDIAGLAKSPQIVVGTPARVSNMTGQGALDIGSLKLLILDQVDEMFKAGVIDTVKEISLNAPNSVQNFLFSATLDGEIEGFIKEMLTDPVRISVSSA</sequence>
<dbReference type="SMART" id="SM00487">
    <property type="entry name" value="DEXDc"/>
    <property type="match status" value="1"/>
</dbReference>
<evidence type="ECO:0000256" key="2">
    <source>
        <dbReference type="ARBA" id="ARBA00022741"/>
    </source>
</evidence>
<keyword evidence="2" id="KW-0547">Nucleotide-binding</keyword>
<proteinExistence type="predicted"/>
<keyword evidence="9" id="KW-0396">Initiation factor</keyword>
<evidence type="ECO:0000256" key="5">
    <source>
        <dbReference type="ARBA" id="ARBA00022840"/>
    </source>
</evidence>
<evidence type="ECO:0000256" key="7">
    <source>
        <dbReference type="ARBA" id="ARBA00047984"/>
    </source>
</evidence>
<name>A0AAV9XMY0_9PEZI</name>
<keyword evidence="6" id="KW-0694">RNA-binding</keyword>
<keyword evidence="10" id="KW-1185">Reference proteome</keyword>
<dbReference type="SUPFAM" id="SSF52540">
    <property type="entry name" value="P-loop containing nucleoside triphosphate hydrolases"/>
    <property type="match status" value="1"/>
</dbReference>
<dbReference type="GO" id="GO:0005524">
    <property type="term" value="F:ATP binding"/>
    <property type="evidence" value="ECO:0007669"/>
    <property type="project" value="UniProtKB-KW"/>
</dbReference>
<dbReference type="GO" id="GO:0003723">
    <property type="term" value="F:RNA binding"/>
    <property type="evidence" value="ECO:0007669"/>
    <property type="project" value="UniProtKB-KW"/>
</dbReference>
<keyword evidence="4" id="KW-0347">Helicase</keyword>
<evidence type="ECO:0000256" key="3">
    <source>
        <dbReference type="ARBA" id="ARBA00022801"/>
    </source>
</evidence>
<keyword evidence="9" id="KW-0648">Protein biosynthesis</keyword>
<keyword evidence="3" id="KW-0378">Hydrolase</keyword>
<evidence type="ECO:0000256" key="6">
    <source>
        <dbReference type="ARBA" id="ARBA00022884"/>
    </source>
</evidence>
<reference evidence="9 10" key="1">
    <citation type="submission" date="2019-10" db="EMBL/GenBank/DDBJ databases">
        <authorList>
            <person name="Palmer J.M."/>
        </authorList>
    </citation>
    <scope>NUCLEOTIDE SEQUENCE [LARGE SCALE GENOMIC DNA]</scope>
    <source>
        <strain evidence="9 10">TWF694</strain>
    </source>
</reference>
<evidence type="ECO:0000259" key="8">
    <source>
        <dbReference type="PROSITE" id="PS51192"/>
    </source>
</evidence>
<dbReference type="PANTHER" id="PTHR47960">
    <property type="entry name" value="DEAD-BOX ATP-DEPENDENT RNA HELICASE 50"/>
    <property type="match status" value="1"/>
</dbReference>
<feature type="domain" description="Helicase ATP-binding" evidence="8">
    <location>
        <begin position="38"/>
        <end position="208"/>
    </location>
</feature>
<dbReference type="PROSITE" id="PS51192">
    <property type="entry name" value="HELICASE_ATP_BIND_1"/>
    <property type="match status" value="1"/>
</dbReference>
<dbReference type="InterPro" id="IPR011545">
    <property type="entry name" value="DEAD/DEAH_box_helicase_dom"/>
</dbReference>
<dbReference type="InterPro" id="IPR027417">
    <property type="entry name" value="P-loop_NTPase"/>
</dbReference>
<dbReference type="InterPro" id="IPR014001">
    <property type="entry name" value="Helicase_ATP-bd"/>
</dbReference>
<dbReference type="GO" id="GO:0003724">
    <property type="term" value="F:RNA helicase activity"/>
    <property type="evidence" value="ECO:0007669"/>
    <property type="project" value="UniProtKB-EC"/>
</dbReference>
<evidence type="ECO:0000313" key="9">
    <source>
        <dbReference type="EMBL" id="KAK6542922.1"/>
    </source>
</evidence>
<gene>
    <name evidence="9" type="primary">TIF1_2</name>
    <name evidence="9" type="ORF">TWF694_006860</name>
</gene>
<comment type="caution">
    <text evidence="9">The sequence shown here is derived from an EMBL/GenBank/DDBJ whole genome shotgun (WGS) entry which is preliminary data.</text>
</comment>
<evidence type="ECO:0000256" key="4">
    <source>
        <dbReference type="ARBA" id="ARBA00022806"/>
    </source>
</evidence>
<dbReference type="Pfam" id="PF00270">
    <property type="entry name" value="DEAD"/>
    <property type="match status" value="1"/>
</dbReference>
<evidence type="ECO:0000313" key="10">
    <source>
        <dbReference type="Proteomes" id="UP001365542"/>
    </source>
</evidence>
<dbReference type="GO" id="GO:0003743">
    <property type="term" value="F:translation initiation factor activity"/>
    <property type="evidence" value="ECO:0007669"/>
    <property type="project" value="UniProtKB-KW"/>
</dbReference>
<dbReference type="EMBL" id="JAVHJO010000002">
    <property type="protein sequence ID" value="KAK6542922.1"/>
    <property type="molecule type" value="Genomic_DNA"/>
</dbReference>
<dbReference type="GO" id="GO:0016787">
    <property type="term" value="F:hydrolase activity"/>
    <property type="evidence" value="ECO:0007669"/>
    <property type="project" value="UniProtKB-KW"/>
</dbReference>
<protein>
    <recommendedName>
        <fullName evidence="1">RNA helicase</fullName>
        <ecNumber evidence="1">3.6.4.13</ecNumber>
    </recommendedName>
</protein>
<dbReference type="EC" id="3.6.4.13" evidence="1"/>